<accession>A0A0G0LHT2</accession>
<keyword evidence="1" id="KW-0812">Transmembrane</keyword>
<dbReference type="Proteomes" id="UP000033862">
    <property type="component" value="Unassembled WGS sequence"/>
</dbReference>
<keyword evidence="1" id="KW-1133">Transmembrane helix</keyword>
<comment type="caution">
    <text evidence="2">The sequence shown here is derived from an EMBL/GenBank/DDBJ whole genome shotgun (WGS) entry which is preliminary data.</text>
</comment>
<gene>
    <name evidence="2" type="ORF">UT15_C0009G0018</name>
</gene>
<feature type="transmembrane region" description="Helical" evidence="1">
    <location>
        <begin position="125"/>
        <end position="155"/>
    </location>
</feature>
<name>A0A0G0LHT2_9BACT</name>
<dbReference type="AlphaFoldDB" id="A0A0G0LHT2"/>
<keyword evidence="1" id="KW-0472">Membrane</keyword>
<proteinExistence type="predicted"/>
<dbReference type="EMBL" id="LBVS01000009">
    <property type="protein sequence ID" value="KKQ90587.1"/>
    <property type="molecule type" value="Genomic_DNA"/>
</dbReference>
<feature type="transmembrane region" description="Helical" evidence="1">
    <location>
        <begin position="37"/>
        <end position="60"/>
    </location>
</feature>
<feature type="transmembrane region" description="Helical" evidence="1">
    <location>
        <begin position="175"/>
        <end position="192"/>
    </location>
</feature>
<protein>
    <submittedName>
        <fullName evidence="2">Uncharacterized protein</fullName>
    </submittedName>
</protein>
<evidence type="ECO:0000256" key="1">
    <source>
        <dbReference type="SAM" id="Phobius"/>
    </source>
</evidence>
<sequence>MIWLNRLIFWLPQIIVGAIFLWLFFQKIRQKLTVNSIRKAIILVVAVYVIQILIRIGFFYWQLKNDPLGTYLMPGKGSYFFYQTIWQMTLPLVAAIVAAIFLVILVSFVKKVTHRPLFNEEDTWIIFLTTLAVGYPNVYVLLFGSLILMVIIQLIETVRKRNDPNREIRLSIDSYLLIVALAIIILNNFAFYNKLLNLIGVL</sequence>
<evidence type="ECO:0000313" key="3">
    <source>
        <dbReference type="Proteomes" id="UP000033862"/>
    </source>
</evidence>
<evidence type="ECO:0000313" key="2">
    <source>
        <dbReference type="EMBL" id="KKQ90587.1"/>
    </source>
</evidence>
<feature type="transmembrane region" description="Helical" evidence="1">
    <location>
        <begin position="6"/>
        <end position="25"/>
    </location>
</feature>
<reference evidence="2 3" key="1">
    <citation type="journal article" date="2015" name="Nature">
        <title>rRNA introns, odd ribosomes, and small enigmatic genomes across a large radiation of phyla.</title>
        <authorList>
            <person name="Brown C.T."/>
            <person name="Hug L.A."/>
            <person name="Thomas B.C."/>
            <person name="Sharon I."/>
            <person name="Castelle C.J."/>
            <person name="Singh A."/>
            <person name="Wilkins M.J."/>
            <person name="Williams K.H."/>
            <person name="Banfield J.F."/>
        </authorList>
    </citation>
    <scope>NUCLEOTIDE SEQUENCE [LARGE SCALE GENOMIC DNA]</scope>
</reference>
<dbReference type="STRING" id="1618332.UT15_C0009G0018"/>
<organism evidence="2 3">
    <name type="scientific">Berkelbacteria bacterium GW2011_GWA1_39_10</name>
    <dbReference type="NCBI Taxonomy" id="1618332"/>
    <lineage>
        <taxon>Bacteria</taxon>
        <taxon>Candidatus Berkelbacteria</taxon>
    </lineage>
</organism>
<feature type="transmembrane region" description="Helical" evidence="1">
    <location>
        <begin position="80"/>
        <end position="105"/>
    </location>
</feature>